<evidence type="ECO:0000313" key="10">
    <source>
        <dbReference type="EMBL" id="GAD99195.1"/>
    </source>
</evidence>
<feature type="transmembrane region" description="Helical" evidence="9">
    <location>
        <begin position="584"/>
        <end position="603"/>
    </location>
</feature>
<sequence>MLLCITRAPIRAIAISVASTSRRTKAILIGHDAYLKPTGKFSAIDIEISDHGFIFSGRINKRTKNSLCACSSRSHAVDMSDPANDGKDLEANKGQELTGEKAPDINSAETGIIQEEVRRAAEIQNAFMPLRKLHEAERWMDRKLGGENYFETQGIDRIPEEAKTPPSIWNALMMWSSVAMHVGNIPLGVLGAEYGLSFNGAMSSATVGIMVGALFTAYTGTLGPKLGLRQIATSRYSFGFWGAKLCSVLNVVIGGGFAVVNAVVVGQILSAVSDYHMSIVVGVVIIAVISFILSVFGFRLIHSFEKYAWIAAFVLFVVLYAQGAPHAPPLDTPGTEKGIELSGAWLSFFALLFSSVSGWCSMAADYYCNYPKDTSKIKIFSLTWIGLVVPTCFTTYLGIVLGQAATLNAYPPYADAYNNHGLGGLLLEVWHPEGWSKFALVISVFTVCGNNIAINYSSGLSLQLLGDYFHAIPRFIWSFLFALVVAVLAIAGREHLSTIVSNFVSMLGYWTVSFTIILLIEDYVFRRGVDYNLKAWDKPDELPVGLAAVFSLIAGYCGGGVPGMAQVWYIGPIAAKFGGAGGDVGIFLSGVITLLVYPVTRYLERKYTGR</sequence>
<protein>
    <submittedName>
        <fullName evidence="10">Uncharacterized protein</fullName>
    </submittedName>
</protein>
<evidence type="ECO:0000256" key="1">
    <source>
        <dbReference type="ARBA" id="ARBA00004141"/>
    </source>
</evidence>
<evidence type="ECO:0000256" key="4">
    <source>
        <dbReference type="ARBA" id="ARBA00022553"/>
    </source>
</evidence>
<dbReference type="HOGENOM" id="CLU_026016_2_1_1"/>
<feature type="region of interest" description="Disordered" evidence="8">
    <location>
        <begin position="76"/>
        <end position="98"/>
    </location>
</feature>
<feature type="transmembrane region" description="Helical" evidence="9">
    <location>
        <begin position="275"/>
        <end position="295"/>
    </location>
</feature>
<keyword evidence="6 9" id="KW-1133">Transmembrane helix</keyword>
<dbReference type="eggNOG" id="ENOG502QR29">
    <property type="taxonomic scope" value="Eukaryota"/>
</dbReference>
<reference evidence="11" key="1">
    <citation type="journal article" date="2014" name="Genome Announc.">
        <title>Draft genome sequence of the formaldehyde-resistant fungus Byssochlamys spectabilis No. 5 (anamorph Paecilomyces variotii No. 5) (NBRC109023).</title>
        <authorList>
            <person name="Oka T."/>
            <person name="Ekino K."/>
            <person name="Fukuda K."/>
            <person name="Nomura Y."/>
        </authorList>
    </citation>
    <scope>NUCLEOTIDE SEQUENCE [LARGE SCALE GENOMIC DNA]</scope>
    <source>
        <strain evidence="11">No. 5 / NBRC 109023</strain>
    </source>
</reference>
<keyword evidence="5 9" id="KW-0812">Transmembrane</keyword>
<dbReference type="GO" id="GO:0000329">
    <property type="term" value="C:fungal-type vacuole membrane"/>
    <property type="evidence" value="ECO:0007669"/>
    <property type="project" value="TreeGrafter"/>
</dbReference>
<dbReference type="GO" id="GO:0005886">
    <property type="term" value="C:plasma membrane"/>
    <property type="evidence" value="ECO:0007669"/>
    <property type="project" value="TreeGrafter"/>
</dbReference>
<evidence type="ECO:0000256" key="6">
    <source>
        <dbReference type="ARBA" id="ARBA00022989"/>
    </source>
</evidence>
<dbReference type="Pfam" id="PF02133">
    <property type="entry name" value="Transp_cyt_pur"/>
    <property type="match status" value="1"/>
</dbReference>
<dbReference type="PANTHER" id="PTHR31806:SF7">
    <property type="entry name" value="TRANSPORTER, PUTATIVE (AFU_ORTHOLOGUE AFUA_2G04690)-RELATED"/>
    <property type="match status" value="1"/>
</dbReference>
<feature type="transmembrane region" description="Helical" evidence="9">
    <location>
        <begin position="475"/>
        <end position="493"/>
    </location>
</feature>
<feature type="transmembrane region" description="Helical" evidence="9">
    <location>
        <begin position="167"/>
        <end position="189"/>
    </location>
</feature>
<feature type="transmembrane region" description="Helical" evidence="9">
    <location>
        <begin position="245"/>
        <end position="269"/>
    </location>
</feature>
<evidence type="ECO:0000256" key="9">
    <source>
        <dbReference type="SAM" id="Phobius"/>
    </source>
</evidence>
<gene>
    <name evidence="10" type="ORF">PVAR5_7902</name>
</gene>
<keyword evidence="11" id="KW-1185">Reference proteome</keyword>
<accession>V5I5B2</accession>
<organism evidence="10 11">
    <name type="scientific">Byssochlamys spectabilis (strain No. 5 / NBRC 109023)</name>
    <name type="common">Paecilomyces variotii</name>
    <dbReference type="NCBI Taxonomy" id="1356009"/>
    <lineage>
        <taxon>Eukaryota</taxon>
        <taxon>Fungi</taxon>
        <taxon>Dikarya</taxon>
        <taxon>Ascomycota</taxon>
        <taxon>Pezizomycotina</taxon>
        <taxon>Eurotiomycetes</taxon>
        <taxon>Eurotiomycetidae</taxon>
        <taxon>Eurotiales</taxon>
        <taxon>Thermoascaceae</taxon>
        <taxon>Paecilomyces</taxon>
    </lineage>
</organism>
<proteinExistence type="inferred from homology"/>
<feature type="transmembrane region" description="Helical" evidence="9">
    <location>
        <begin position="435"/>
        <end position="454"/>
    </location>
</feature>
<evidence type="ECO:0000256" key="8">
    <source>
        <dbReference type="SAM" id="MobiDB-lite"/>
    </source>
</evidence>
<dbReference type="Proteomes" id="UP000018001">
    <property type="component" value="Unassembled WGS sequence"/>
</dbReference>
<dbReference type="FunCoup" id="V5I5B2">
    <property type="interactions" value="36"/>
</dbReference>
<evidence type="ECO:0000256" key="7">
    <source>
        <dbReference type="ARBA" id="ARBA00023136"/>
    </source>
</evidence>
<feature type="transmembrane region" description="Helical" evidence="9">
    <location>
        <begin position="379"/>
        <end position="401"/>
    </location>
</feature>
<keyword evidence="4" id="KW-0597">Phosphoprotein</keyword>
<dbReference type="OrthoDB" id="5428495at2759"/>
<keyword evidence="7 9" id="KW-0472">Membrane</keyword>
<feature type="transmembrane region" description="Helical" evidence="9">
    <location>
        <begin position="542"/>
        <end position="564"/>
    </location>
</feature>
<comment type="similarity">
    <text evidence="2">Belongs to the purine-cytosine permease (2.A.39) family.</text>
</comment>
<feature type="transmembrane region" description="Helical" evidence="9">
    <location>
        <begin position="344"/>
        <end position="367"/>
    </location>
</feature>
<evidence type="ECO:0000256" key="2">
    <source>
        <dbReference type="ARBA" id="ARBA00008974"/>
    </source>
</evidence>
<dbReference type="GO" id="GO:0015851">
    <property type="term" value="P:nucleobase transport"/>
    <property type="evidence" value="ECO:0007669"/>
    <property type="project" value="UniProtKB-ARBA"/>
</dbReference>
<dbReference type="FunFam" id="1.10.4160.10:FF:000002">
    <property type="entry name" value="Purine-cytosine permease fcyB"/>
    <property type="match status" value="1"/>
</dbReference>
<dbReference type="AlphaFoldDB" id="V5I5B2"/>
<keyword evidence="3" id="KW-0813">Transport</keyword>
<dbReference type="EMBL" id="BAUL01000283">
    <property type="protein sequence ID" value="GAD99195.1"/>
    <property type="molecule type" value="Genomic_DNA"/>
</dbReference>
<dbReference type="PANTHER" id="PTHR31806">
    <property type="entry name" value="PURINE-CYTOSINE PERMEASE FCY2-RELATED"/>
    <property type="match status" value="1"/>
</dbReference>
<comment type="caution">
    <text evidence="10">The sequence shown here is derived from an EMBL/GenBank/DDBJ whole genome shotgun (WGS) entry which is preliminary data.</text>
</comment>
<dbReference type="InterPro" id="IPR001248">
    <property type="entry name" value="Pur-cyt_permease"/>
</dbReference>
<dbReference type="InParanoid" id="V5I5B2"/>
<dbReference type="GO" id="GO:0022857">
    <property type="term" value="F:transmembrane transporter activity"/>
    <property type="evidence" value="ECO:0007669"/>
    <property type="project" value="InterPro"/>
</dbReference>
<feature type="transmembrane region" description="Helical" evidence="9">
    <location>
        <begin position="499"/>
        <end position="521"/>
    </location>
</feature>
<evidence type="ECO:0000313" key="11">
    <source>
        <dbReference type="Proteomes" id="UP000018001"/>
    </source>
</evidence>
<feature type="transmembrane region" description="Helical" evidence="9">
    <location>
        <begin position="201"/>
        <end position="224"/>
    </location>
</feature>
<comment type="subcellular location">
    <subcellularLocation>
        <location evidence="1">Membrane</location>
        <topology evidence="1">Multi-pass membrane protein</topology>
    </subcellularLocation>
</comment>
<dbReference type="Gene3D" id="1.10.4160.10">
    <property type="entry name" value="Hydantoin permease"/>
    <property type="match status" value="1"/>
</dbReference>
<dbReference type="InterPro" id="IPR026030">
    <property type="entry name" value="Pur-cyt_permease_Fcy2/21/22"/>
</dbReference>
<feature type="compositionally biased region" description="Basic and acidic residues" evidence="8">
    <location>
        <begin position="84"/>
        <end position="98"/>
    </location>
</feature>
<feature type="transmembrane region" description="Helical" evidence="9">
    <location>
        <begin position="307"/>
        <end position="324"/>
    </location>
</feature>
<evidence type="ECO:0000256" key="5">
    <source>
        <dbReference type="ARBA" id="ARBA00022692"/>
    </source>
</evidence>
<evidence type="ECO:0000256" key="3">
    <source>
        <dbReference type="ARBA" id="ARBA00022448"/>
    </source>
</evidence>
<name>V5I5B2_BYSSN</name>